<dbReference type="GO" id="GO:0160140">
    <property type="term" value="F:23S rRNA pseudouridine(1911/1915/1917) synthase activity"/>
    <property type="evidence" value="ECO:0007669"/>
    <property type="project" value="UniProtKB-EC"/>
</dbReference>
<dbReference type="PROSITE" id="PS01129">
    <property type="entry name" value="PSI_RLU"/>
    <property type="match status" value="1"/>
</dbReference>
<dbReference type="InterPro" id="IPR020103">
    <property type="entry name" value="PsdUridine_synth_cat_dom_sf"/>
</dbReference>
<evidence type="ECO:0000256" key="3">
    <source>
        <dbReference type="ARBA" id="ARBA00036882"/>
    </source>
</evidence>
<reference evidence="8" key="1">
    <citation type="journal article" date="2014" name="Int. J. Syst. Evol. Microbiol.">
        <title>Complete genome sequence of Corynebacterium casei LMG S-19264T (=DSM 44701T), isolated from a smear-ripened cheese.</title>
        <authorList>
            <consortium name="US DOE Joint Genome Institute (JGI-PGF)"/>
            <person name="Walter F."/>
            <person name="Albersmeier A."/>
            <person name="Kalinowski J."/>
            <person name="Ruckert C."/>
        </authorList>
    </citation>
    <scope>NUCLEOTIDE SEQUENCE</scope>
    <source>
        <strain evidence="8">CGMCC 1.12181</strain>
    </source>
</reference>
<protein>
    <recommendedName>
        <fullName evidence="6">Pseudouridine synthase</fullName>
        <ecNumber evidence="6">5.4.99.-</ecNumber>
    </recommendedName>
</protein>
<keyword evidence="9" id="KW-1185">Reference proteome</keyword>
<gene>
    <name evidence="8" type="ORF">GCM10011365_11350</name>
</gene>
<evidence type="ECO:0000256" key="4">
    <source>
        <dbReference type="PIRSR" id="PIRSR606225-1"/>
    </source>
</evidence>
<reference evidence="8" key="2">
    <citation type="submission" date="2020-09" db="EMBL/GenBank/DDBJ databases">
        <authorList>
            <person name="Sun Q."/>
            <person name="Zhou Y."/>
        </authorList>
    </citation>
    <scope>NUCLEOTIDE SEQUENCE</scope>
    <source>
        <strain evidence="8">CGMCC 1.12181</strain>
    </source>
</reference>
<dbReference type="CDD" id="cd02869">
    <property type="entry name" value="PseudoU_synth_RluA_like"/>
    <property type="match status" value="1"/>
</dbReference>
<dbReference type="AlphaFoldDB" id="A0A917CKR2"/>
<dbReference type="RefSeq" id="WP_188364740.1">
    <property type="nucleotide sequence ID" value="NZ_BAABJF010000015.1"/>
</dbReference>
<dbReference type="GO" id="GO:0000455">
    <property type="term" value="P:enzyme-directed rRNA pseudouridine synthesis"/>
    <property type="evidence" value="ECO:0007669"/>
    <property type="project" value="TreeGrafter"/>
</dbReference>
<evidence type="ECO:0000259" key="7">
    <source>
        <dbReference type="SMART" id="SM00363"/>
    </source>
</evidence>
<comment type="caution">
    <text evidence="8">The sequence shown here is derived from an EMBL/GenBank/DDBJ whole genome shotgun (WGS) entry which is preliminary data.</text>
</comment>
<accession>A0A917CKR2</accession>
<comment type="catalytic activity">
    <reaction evidence="6">
        <text>a uridine in RNA = a pseudouridine in RNA</text>
        <dbReference type="Rhea" id="RHEA:48348"/>
        <dbReference type="Rhea" id="RHEA-COMP:12068"/>
        <dbReference type="Rhea" id="RHEA-COMP:12069"/>
        <dbReference type="ChEBI" id="CHEBI:65314"/>
        <dbReference type="ChEBI" id="CHEBI:65315"/>
    </reaction>
</comment>
<dbReference type="GO" id="GO:0003723">
    <property type="term" value="F:RNA binding"/>
    <property type="evidence" value="ECO:0007669"/>
    <property type="project" value="UniProtKB-KW"/>
</dbReference>
<dbReference type="InterPro" id="IPR002942">
    <property type="entry name" value="S4_RNA-bd"/>
</dbReference>
<dbReference type="Proteomes" id="UP000605253">
    <property type="component" value="Unassembled WGS sequence"/>
</dbReference>
<evidence type="ECO:0000313" key="9">
    <source>
        <dbReference type="Proteomes" id="UP000605253"/>
    </source>
</evidence>
<dbReference type="CDD" id="cd00165">
    <property type="entry name" value="S4"/>
    <property type="match status" value="1"/>
</dbReference>
<dbReference type="Pfam" id="PF00849">
    <property type="entry name" value="PseudoU_synth_2"/>
    <property type="match status" value="1"/>
</dbReference>
<dbReference type="InterPro" id="IPR006224">
    <property type="entry name" value="PsdUridine_synth_RluA-like_CS"/>
</dbReference>
<dbReference type="Pfam" id="PF01479">
    <property type="entry name" value="S4"/>
    <property type="match status" value="1"/>
</dbReference>
<dbReference type="InterPro" id="IPR006145">
    <property type="entry name" value="PsdUridine_synth_RsuA/RluA"/>
</dbReference>
<dbReference type="SMART" id="SM00363">
    <property type="entry name" value="S4"/>
    <property type="match status" value="1"/>
</dbReference>
<evidence type="ECO:0000256" key="6">
    <source>
        <dbReference type="RuleBase" id="RU362028"/>
    </source>
</evidence>
<dbReference type="EMBL" id="BMEO01000004">
    <property type="protein sequence ID" value="GGF91857.1"/>
    <property type="molecule type" value="Genomic_DNA"/>
</dbReference>
<evidence type="ECO:0000256" key="2">
    <source>
        <dbReference type="ARBA" id="ARBA00023235"/>
    </source>
</evidence>
<evidence type="ECO:0000256" key="1">
    <source>
        <dbReference type="ARBA" id="ARBA00010876"/>
    </source>
</evidence>
<proteinExistence type="inferred from homology"/>
<comment type="function">
    <text evidence="6">Responsible for synthesis of pseudouridine from uracil.</text>
</comment>
<keyword evidence="2 6" id="KW-0413">Isomerase</keyword>
<comment type="catalytic activity">
    <reaction evidence="3">
        <text>uridine(1911/1915/1917) in 23S rRNA = pseudouridine(1911/1915/1917) in 23S rRNA</text>
        <dbReference type="Rhea" id="RHEA:42524"/>
        <dbReference type="Rhea" id="RHEA-COMP:10097"/>
        <dbReference type="Rhea" id="RHEA-COMP:10098"/>
        <dbReference type="ChEBI" id="CHEBI:65314"/>
        <dbReference type="ChEBI" id="CHEBI:65315"/>
        <dbReference type="EC" id="5.4.99.23"/>
    </reaction>
</comment>
<dbReference type="PROSITE" id="PS50889">
    <property type="entry name" value="S4"/>
    <property type="match status" value="1"/>
</dbReference>
<name>A0A917CKR2_9GAMM</name>
<dbReference type="Gene3D" id="3.10.290.10">
    <property type="entry name" value="RNA-binding S4 domain"/>
    <property type="match status" value="1"/>
</dbReference>
<dbReference type="Gene3D" id="3.30.2350.10">
    <property type="entry name" value="Pseudouridine synthase"/>
    <property type="match status" value="1"/>
</dbReference>
<dbReference type="NCBIfam" id="NF008385">
    <property type="entry name" value="PRK11180.1"/>
    <property type="match status" value="1"/>
</dbReference>
<dbReference type="InterPro" id="IPR006225">
    <property type="entry name" value="PsdUridine_synth_RluC/D"/>
</dbReference>
<feature type="domain" description="RNA-binding S4" evidence="7">
    <location>
        <begin position="21"/>
        <end position="83"/>
    </location>
</feature>
<evidence type="ECO:0000256" key="5">
    <source>
        <dbReference type="PROSITE-ProRule" id="PRU00182"/>
    </source>
</evidence>
<dbReference type="InterPro" id="IPR050188">
    <property type="entry name" value="RluA_PseudoU_synthase"/>
</dbReference>
<dbReference type="SUPFAM" id="SSF55120">
    <property type="entry name" value="Pseudouridine synthase"/>
    <property type="match status" value="1"/>
</dbReference>
<keyword evidence="5" id="KW-0694">RNA-binding</keyword>
<evidence type="ECO:0000313" key="8">
    <source>
        <dbReference type="EMBL" id="GGF91857.1"/>
    </source>
</evidence>
<dbReference type="InterPro" id="IPR036986">
    <property type="entry name" value="S4_RNA-bd_sf"/>
</dbReference>
<dbReference type="PANTHER" id="PTHR21600:SF44">
    <property type="entry name" value="RIBOSOMAL LARGE SUBUNIT PSEUDOURIDINE SYNTHASE D"/>
    <property type="match status" value="1"/>
</dbReference>
<sequence length="333" mass="37516">MNEQTQHIKKTLYAQSDDAGTRIDQFISAQFPDFSRNAVQQWIKQGAVKIDGHNTKSKYILKGFETICLAVKIEQSVEDRPENMPLDIRYQDKHLMVINKPAGLVVHPGSGNPDGTLLNGLLGLSEAQRMLPRAGIVHRLDKATSGLMVVAKEAECQLKLIDMLKAHRVERTYFCVAKGCIKKPGTVETIIGRHPSQRTKMAVTTKGKPAVTHYWPTEHFKNFTVLRVQLETGRTHQIRVHMHHLGHALVGDPVYGNKNRLNASVDGELKTIIRAFPRQALHAHKLAFTHPLLDKQIEVTAPIPDDLCHLLDDLHDLDRPDAENDHFEVEYAE</sequence>
<dbReference type="PANTHER" id="PTHR21600">
    <property type="entry name" value="MITOCHONDRIAL RNA PSEUDOURIDINE SYNTHASE"/>
    <property type="match status" value="1"/>
</dbReference>
<dbReference type="EC" id="5.4.99.-" evidence="6"/>
<comment type="similarity">
    <text evidence="1 6">Belongs to the pseudouridine synthase RluA family.</text>
</comment>
<dbReference type="SUPFAM" id="SSF55174">
    <property type="entry name" value="Alpha-L RNA-binding motif"/>
    <property type="match status" value="1"/>
</dbReference>
<dbReference type="NCBIfam" id="TIGR00005">
    <property type="entry name" value="rluA_subfam"/>
    <property type="match status" value="1"/>
</dbReference>
<feature type="active site" evidence="4">
    <location>
        <position position="141"/>
    </location>
</feature>
<organism evidence="8 9">
    <name type="scientific">Marinicella pacifica</name>
    <dbReference type="NCBI Taxonomy" id="1171543"/>
    <lineage>
        <taxon>Bacteria</taxon>
        <taxon>Pseudomonadati</taxon>
        <taxon>Pseudomonadota</taxon>
        <taxon>Gammaproteobacteria</taxon>
        <taxon>Lysobacterales</taxon>
        <taxon>Marinicellaceae</taxon>
        <taxon>Marinicella</taxon>
    </lineage>
</organism>